<evidence type="ECO:0000313" key="3">
    <source>
        <dbReference type="Proteomes" id="UP001154329"/>
    </source>
</evidence>
<evidence type="ECO:0000256" key="1">
    <source>
        <dbReference type="SAM" id="SignalP"/>
    </source>
</evidence>
<protein>
    <submittedName>
        <fullName evidence="2">Uncharacterized protein</fullName>
    </submittedName>
</protein>
<reference evidence="2" key="1">
    <citation type="submission" date="2022-02" db="EMBL/GenBank/DDBJ databases">
        <authorList>
            <person name="King R."/>
        </authorList>
    </citation>
    <scope>NUCLEOTIDE SEQUENCE</scope>
</reference>
<proteinExistence type="predicted"/>
<keyword evidence="1" id="KW-0732">Signal</keyword>
<accession>A0A9P0JHS0</accession>
<dbReference type="Proteomes" id="UP001154329">
    <property type="component" value="Chromosome 4"/>
</dbReference>
<sequence length="139" mass="15126">MYVHGMNKLHYSLLIFTLLCLNILQTNAGISALLRDTGVIPAVPMKDLKETATNAPELARIFYSAIGNLVEAVPVFPITFNVPDMVTAFGGLLSGMFNYITGNGGGDGASQPKDVLGAMFNIYRHIAVQEDIHDFEFMT</sequence>
<organism evidence="2 3">
    <name type="scientific">Aphis gossypii</name>
    <name type="common">Cotton aphid</name>
    <dbReference type="NCBI Taxonomy" id="80765"/>
    <lineage>
        <taxon>Eukaryota</taxon>
        <taxon>Metazoa</taxon>
        <taxon>Ecdysozoa</taxon>
        <taxon>Arthropoda</taxon>
        <taxon>Hexapoda</taxon>
        <taxon>Insecta</taxon>
        <taxon>Pterygota</taxon>
        <taxon>Neoptera</taxon>
        <taxon>Paraneoptera</taxon>
        <taxon>Hemiptera</taxon>
        <taxon>Sternorrhyncha</taxon>
        <taxon>Aphidomorpha</taxon>
        <taxon>Aphidoidea</taxon>
        <taxon>Aphididae</taxon>
        <taxon>Aphidini</taxon>
        <taxon>Aphis</taxon>
        <taxon>Aphis</taxon>
    </lineage>
</organism>
<dbReference type="AlphaFoldDB" id="A0A9P0JHS0"/>
<gene>
    <name evidence="2" type="ORF">APHIGO_LOCUS12200</name>
</gene>
<reference evidence="2" key="2">
    <citation type="submission" date="2022-10" db="EMBL/GenBank/DDBJ databases">
        <authorList>
            <consortium name="ENA_rothamsted_submissions"/>
            <consortium name="culmorum"/>
            <person name="King R."/>
        </authorList>
    </citation>
    <scope>NUCLEOTIDE SEQUENCE</scope>
</reference>
<dbReference type="EMBL" id="OU899037">
    <property type="protein sequence ID" value="CAH1738977.1"/>
    <property type="molecule type" value="Genomic_DNA"/>
</dbReference>
<name>A0A9P0JHS0_APHGO</name>
<evidence type="ECO:0000313" key="2">
    <source>
        <dbReference type="EMBL" id="CAH1738977.1"/>
    </source>
</evidence>
<keyword evidence="3" id="KW-1185">Reference proteome</keyword>
<feature type="chain" id="PRO_5040383506" evidence="1">
    <location>
        <begin position="29"/>
        <end position="139"/>
    </location>
</feature>
<dbReference type="OrthoDB" id="6582473at2759"/>
<feature type="signal peptide" evidence="1">
    <location>
        <begin position="1"/>
        <end position="28"/>
    </location>
</feature>